<evidence type="ECO:0000313" key="3">
    <source>
        <dbReference type="Proteomes" id="UP000549457"/>
    </source>
</evidence>
<feature type="domain" description="Acetyl-coenzyme A synthetase N-terminal" evidence="1">
    <location>
        <begin position="26"/>
        <end position="50"/>
    </location>
</feature>
<accession>A0A840SWS9</accession>
<organism evidence="2 3">
    <name type="scientific">Amaricoccus macauensis</name>
    <dbReference type="NCBI Taxonomy" id="57001"/>
    <lineage>
        <taxon>Bacteria</taxon>
        <taxon>Pseudomonadati</taxon>
        <taxon>Pseudomonadota</taxon>
        <taxon>Alphaproteobacteria</taxon>
        <taxon>Rhodobacterales</taxon>
        <taxon>Paracoccaceae</taxon>
        <taxon>Amaricoccus</taxon>
    </lineage>
</organism>
<dbReference type="Pfam" id="PF16177">
    <property type="entry name" value="ACAS_N"/>
    <property type="match status" value="1"/>
</dbReference>
<dbReference type="EMBL" id="JACHFM010000003">
    <property type="protein sequence ID" value="MBB5223562.1"/>
    <property type="molecule type" value="Genomic_DNA"/>
</dbReference>
<feature type="non-terminal residue" evidence="2">
    <location>
        <position position="51"/>
    </location>
</feature>
<comment type="caution">
    <text evidence="2">The sequence shown here is derived from an EMBL/GenBank/DDBJ whole genome shotgun (WGS) entry which is preliminary data.</text>
</comment>
<proteinExistence type="predicted"/>
<reference evidence="2 3" key="1">
    <citation type="submission" date="2020-08" db="EMBL/GenBank/DDBJ databases">
        <title>Genomic Encyclopedia of Type Strains, Phase IV (KMG-IV): sequencing the most valuable type-strain genomes for metagenomic binning, comparative biology and taxonomic classification.</title>
        <authorList>
            <person name="Goeker M."/>
        </authorList>
    </citation>
    <scope>NUCLEOTIDE SEQUENCE [LARGE SCALE GENOMIC DNA]</scope>
    <source>
        <strain evidence="2 3">DSM 101730</strain>
    </source>
</reference>
<gene>
    <name evidence="2" type="ORF">HNP73_003509</name>
</gene>
<name>A0A840SWS9_9RHOB</name>
<protein>
    <recommendedName>
        <fullName evidence="1">Acetyl-coenzyme A synthetase N-terminal domain-containing protein</fullName>
    </recommendedName>
</protein>
<evidence type="ECO:0000259" key="1">
    <source>
        <dbReference type="Pfam" id="PF16177"/>
    </source>
</evidence>
<keyword evidence="3" id="KW-1185">Reference proteome</keyword>
<dbReference type="InterPro" id="IPR032387">
    <property type="entry name" value="ACAS_N"/>
</dbReference>
<sequence>MTEVAPRPANAIVRPLPDALVDAAGYSEMYGRSVSDPEGFWGEQGGQLDWI</sequence>
<evidence type="ECO:0000313" key="2">
    <source>
        <dbReference type="EMBL" id="MBB5223562.1"/>
    </source>
</evidence>
<dbReference type="Proteomes" id="UP000549457">
    <property type="component" value="Unassembled WGS sequence"/>
</dbReference>
<dbReference type="AlphaFoldDB" id="A0A840SWS9"/>